<protein>
    <submittedName>
        <fullName evidence="3">Uncharacterized protein</fullName>
    </submittedName>
</protein>
<feature type="transmembrane region" description="Helical" evidence="1">
    <location>
        <begin position="18"/>
        <end position="37"/>
    </location>
</feature>
<organism evidence="3 5">
    <name type="scientific">Capnocytophaga sputigena</name>
    <dbReference type="NCBI Taxonomy" id="1019"/>
    <lineage>
        <taxon>Bacteria</taxon>
        <taxon>Pseudomonadati</taxon>
        <taxon>Bacteroidota</taxon>
        <taxon>Flavobacteriia</taxon>
        <taxon>Flavobacteriales</taxon>
        <taxon>Flavobacteriaceae</taxon>
        <taxon>Capnocytophaga</taxon>
    </lineage>
</organism>
<dbReference type="Proteomes" id="UP000249902">
    <property type="component" value="Unassembled WGS sequence"/>
</dbReference>
<keyword evidence="1" id="KW-0472">Membrane</keyword>
<evidence type="ECO:0000313" key="2">
    <source>
        <dbReference type="EMBL" id="ATA83250.1"/>
    </source>
</evidence>
<dbReference type="Proteomes" id="UP000217301">
    <property type="component" value="Chromosome"/>
</dbReference>
<feature type="transmembrane region" description="Helical" evidence="1">
    <location>
        <begin position="49"/>
        <end position="70"/>
    </location>
</feature>
<sequence>MKTLFIPYTKKRTILKSFIIVSILLLIFLFFFIYLTIDISVIDAGKREVSYIFVIVVLLVSLGMFTTYAIPMFASKLSISLNDKGITLNNEALKGLVKWQDILAIHFVTKDDNYKLQEFHQKIIIDLKDRNTSLITYRLIGKEYNNTRIVIPIRNFKNDISDELDSIIDYILDNTDRFIAAKSDYGIVLADKTKVVIEEVEEED</sequence>
<keyword evidence="1" id="KW-0812">Transmembrane</keyword>
<accession>A0AAX2I8T4</accession>
<name>A0AAX2I8T4_CAPSP</name>
<reference evidence="3 5" key="3">
    <citation type="submission" date="2018-06" db="EMBL/GenBank/DDBJ databases">
        <authorList>
            <consortium name="Pathogen Informatics"/>
            <person name="Doyle S."/>
        </authorList>
    </citation>
    <scope>NUCLEOTIDE SEQUENCE [LARGE SCALE GENOMIC DNA]</scope>
    <source>
        <strain evidence="3 5">NCTC11653</strain>
    </source>
</reference>
<reference evidence="2" key="1">
    <citation type="journal article" date="2017" name="Genome Announc.">
        <title>Twelve Complete Reference Genomes of Clinical Isolates in the Capnocytophaga Genus.</title>
        <authorList>
            <person name="Villarma A."/>
            <person name="Gulvik C.A."/>
            <person name="Rowe L.A."/>
            <person name="Sheth M."/>
            <person name="Juieng P."/>
            <person name="Nicholson A.C."/>
            <person name="Loparev V.N."/>
            <person name="McQuiston J.R."/>
        </authorList>
    </citation>
    <scope>NUCLEOTIDE SEQUENCE</scope>
    <source>
        <strain evidence="2">KC1668</strain>
    </source>
</reference>
<evidence type="ECO:0000313" key="4">
    <source>
        <dbReference type="Proteomes" id="UP000217301"/>
    </source>
</evidence>
<dbReference type="KEGG" id="cspu:CGC55_01465"/>
<proteinExistence type="predicted"/>
<dbReference type="EMBL" id="UAVP01000003">
    <property type="protein sequence ID" value="SQA74213.1"/>
    <property type="molecule type" value="Genomic_DNA"/>
</dbReference>
<dbReference type="RefSeq" id="WP_002679017.1">
    <property type="nucleotide sequence ID" value="NZ_CP022385.1"/>
</dbReference>
<evidence type="ECO:0000313" key="5">
    <source>
        <dbReference type="Proteomes" id="UP000249902"/>
    </source>
</evidence>
<reference evidence="4" key="2">
    <citation type="submission" date="2017-06" db="EMBL/GenBank/DDBJ databases">
        <title>Capnocytophaga spp. assemblies.</title>
        <authorList>
            <person name="Gulvik C.A."/>
        </authorList>
    </citation>
    <scope>NUCLEOTIDE SEQUENCE [LARGE SCALE GENOMIC DNA]</scope>
    <source>
        <strain evidence="4">KC1668</strain>
    </source>
</reference>
<dbReference type="AlphaFoldDB" id="A0AAX2I8T4"/>
<keyword evidence="1" id="KW-1133">Transmembrane helix</keyword>
<dbReference type="EMBL" id="CP022385">
    <property type="protein sequence ID" value="ATA83250.1"/>
    <property type="molecule type" value="Genomic_DNA"/>
</dbReference>
<keyword evidence="4" id="KW-1185">Reference proteome</keyword>
<evidence type="ECO:0000256" key="1">
    <source>
        <dbReference type="SAM" id="Phobius"/>
    </source>
</evidence>
<evidence type="ECO:0000313" key="3">
    <source>
        <dbReference type="EMBL" id="SQA74213.1"/>
    </source>
</evidence>
<gene>
    <name evidence="2" type="ORF">CGC55_01465</name>
    <name evidence="3" type="ORF">NCTC11653_00091</name>
</gene>